<feature type="transmembrane region" description="Helical" evidence="2">
    <location>
        <begin position="210"/>
        <end position="231"/>
    </location>
</feature>
<dbReference type="KEGG" id="rrd:RradSPS_0758"/>
<feature type="transmembrane region" description="Helical" evidence="2">
    <location>
        <begin position="37"/>
        <end position="58"/>
    </location>
</feature>
<dbReference type="HOGENOM" id="CLU_629878_0_0_11"/>
<feature type="transmembrane region" description="Helical" evidence="2">
    <location>
        <begin position="180"/>
        <end position="203"/>
    </location>
</feature>
<feature type="transmembrane region" description="Helical" evidence="2">
    <location>
        <begin position="281"/>
        <end position="304"/>
    </location>
</feature>
<feature type="compositionally biased region" description="Basic and acidic residues" evidence="1">
    <location>
        <begin position="1"/>
        <end position="22"/>
    </location>
</feature>
<proteinExistence type="predicted"/>
<gene>
    <name evidence="3" type="ORF">RradSPS_0758</name>
</gene>
<protein>
    <recommendedName>
        <fullName evidence="5">DUF2029 domain-containing protein</fullName>
    </recommendedName>
</protein>
<feature type="transmembrane region" description="Helical" evidence="2">
    <location>
        <begin position="109"/>
        <end position="129"/>
    </location>
</feature>
<evidence type="ECO:0000256" key="1">
    <source>
        <dbReference type="SAM" id="MobiDB-lite"/>
    </source>
</evidence>
<evidence type="ECO:0008006" key="5">
    <source>
        <dbReference type="Google" id="ProtNLM"/>
    </source>
</evidence>
<dbReference type="AlphaFoldDB" id="A0A023X1I0"/>
<keyword evidence="4" id="KW-1185">Reference proteome</keyword>
<evidence type="ECO:0000256" key="2">
    <source>
        <dbReference type="SAM" id="Phobius"/>
    </source>
</evidence>
<dbReference type="STRING" id="42256.RradSPS_0758"/>
<feature type="transmembrane region" description="Helical" evidence="2">
    <location>
        <begin position="363"/>
        <end position="383"/>
    </location>
</feature>
<evidence type="ECO:0000313" key="3">
    <source>
        <dbReference type="EMBL" id="AHY46041.1"/>
    </source>
</evidence>
<reference evidence="3 4" key="1">
    <citation type="submission" date="2014-03" db="EMBL/GenBank/DDBJ databases">
        <title>Complete genome sequence of the Radio-Resistant Rubrobacter radiotolerans RSPS-4.</title>
        <authorList>
            <person name="Egas C.C."/>
            <person name="Barroso C.C."/>
            <person name="Froufe H.J.C."/>
            <person name="Pacheco J.J."/>
            <person name="Albuquerque L.L."/>
            <person name="da Costa M.M.S."/>
        </authorList>
    </citation>
    <scope>NUCLEOTIDE SEQUENCE [LARGE SCALE GENOMIC DNA]</scope>
    <source>
        <strain evidence="3 4">RSPS-4</strain>
    </source>
</reference>
<dbReference type="eggNOG" id="COG5650">
    <property type="taxonomic scope" value="Bacteria"/>
</dbReference>
<feature type="transmembrane region" description="Helical" evidence="2">
    <location>
        <begin position="135"/>
        <end position="151"/>
    </location>
</feature>
<feature type="transmembrane region" description="Helical" evidence="2">
    <location>
        <begin position="389"/>
        <end position="410"/>
    </location>
</feature>
<feature type="region of interest" description="Disordered" evidence="1">
    <location>
        <begin position="1"/>
        <end position="31"/>
    </location>
</feature>
<sequence>MTEPESTDRGLSRPKDQRENKDTGAAGRSGGSRDVRAAFWTLAGLHAAVCAATIWLAYTRGPSFQVEIFRDYADRIAAGLVPYADFPHEYPPTSLVILILPRLLTADPALYSALFSLQILFCSVLILYLMSRLGLAPLLLYGVGMLLFWRVPYIRHDLVPVLVATLGAFAVLRGRTLLAALLWGLGGALKLYPVVAAPVLAFGNTLKRTFLAWTLLGVVFLAGLTWGIPAFGPESMMYLTYHSDRPAQVESLPGNVQFFLPDPVVVNTYGSFNVTGPGYEALVALFTFLPLALVLVGVGGAGWQARGLGTDGMRRAAVRGAALATFAFAVYGKVLAWHYFFWPLPLMAMAHALWGFRHPRLVWGLYFCAVLLTTAINELYWTLEAALPAFVAMLTLRNALIFPVFFLMLLPVRPSGTKGYPPDKSRYPERDEEGV</sequence>
<dbReference type="Proteomes" id="UP000025229">
    <property type="component" value="Chromosome"/>
</dbReference>
<feature type="transmembrane region" description="Helical" evidence="2">
    <location>
        <begin position="158"/>
        <end position="174"/>
    </location>
</feature>
<keyword evidence="2" id="KW-0812">Transmembrane</keyword>
<dbReference type="EMBL" id="CP007514">
    <property type="protein sequence ID" value="AHY46041.1"/>
    <property type="molecule type" value="Genomic_DNA"/>
</dbReference>
<name>A0A023X1I0_RUBRA</name>
<keyword evidence="2" id="KW-1133">Transmembrane helix</keyword>
<accession>A0A023X1I0</accession>
<dbReference type="OrthoDB" id="5243511at2"/>
<evidence type="ECO:0000313" key="4">
    <source>
        <dbReference type="Proteomes" id="UP000025229"/>
    </source>
</evidence>
<organism evidence="3 4">
    <name type="scientific">Rubrobacter radiotolerans</name>
    <name type="common">Arthrobacter radiotolerans</name>
    <dbReference type="NCBI Taxonomy" id="42256"/>
    <lineage>
        <taxon>Bacteria</taxon>
        <taxon>Bacillati</taxon>
        <taxon>Actinomycetota</taxon>
        <taxon>Rubrobacteria</taxon>
        <taxon>Rubrobacterales</taxon>
        <taxon>Rubrobacteraceae</taxon>
        <taxon>Rubrobacter</taxon>
    </lineage>
</organism>
<keyword evidence="2" id="KW-0472">Membrane</keyword>